<dbReference type="Proteomes" id="UP001151760">
    <property type="component" value="Unassembled WGS sequence"/>
</dbReference>
<protein>
    <submittedName>
        <fullName evidence="2">Replication protein A 70 kDa DNA-binding subunit B</fullName>
    </submittedName>
</protein>
<sequence length="367" mass="41770">MLASKSPIYKMLASESPIYNVMILIHFVWRFFLLCLQKTDQILDQNLTLLGDTDPMIDDLKVLGRCVSLWKSHPVGRPNKVWALDMVFQDAQAKKFDNLYEQRESLGHVVMILQLAKVKYFNEKPYVANAIFSTKLFINDDIPKVAAFRQRYAIVEGYDPKQKIISVFSPVKRELTPKEFFQGVIKKRLARYGFHCILYARIHKLHREHGWAYLACKKCGRIVKEAEVGMKYKVIIRVIDDTGSVSLFLFDDLVFQLSGVKCYTLLNQHGFDYDDYFPSELNNMGAGGDVQTPLLKSGSSSKFSSSDVVPFSIEETPKSKGVASSEGESSSSGSEKRAIIDLDDYNEEEEQAKKGKMIVKVKTEPEE</sequence>
<organism evidence="2 3">
    <name type="scientific">Tanacetum coccineum</name>
    <dbReference type="NCBI Taxonomy" id="301880"/>
    <lineage>
        <taxon>Eukaryota</taxon>
        <taxon>Viridiplantae</taxon>
        <taxon>Streptophyta</taxon>
        <taxon>Embryophyta</taxon>
        <taxon>Tracheophyta</taxon>
        <taxon>Spermatophyta</taxon>
        <taxon>Magnoliopsida</taxon>
        <taxon>eudicotyledons</taxon>
        <taxon>Gunneridae</taxon>
        <taxon>Pentapetalae</taxon>
        <taxon>asterids</taxon>
        <taxon>campanulids</taxon>
        <taxon>Asterales</taxon>
        <taxon>Asteraceae</taxon>
        <taxon>Asteroideae</taxon>
        <taxon>Anthemideae</taxon>
        <taxon>Anthemidinae</taxon>
        <taxon>Tanacetum</taxon>
    </lineage>
</organism>
<gene>
    <name evidence="2" type="ORF">Tco_0749455</name>
</gene>
<keyword evidence="3" id="KW-1185">Reference proteome</keyword>
<proteinExistence type="predicted"/>
<feature type="compositionally biased region" description="Acidic residues" evidence="1">
    <location>
        <begin position="341"/>
        <end position="350"/>
    </location>
</feature>
<dbReference type="InterPro" id="IPR012340">
    <property type="entry name" value="NA-bd_OB-fold"/>
</dbReference>
<dbReference type="GO" id="GO:0003677">
    <property type="term" value="F:DNA binding"/>
    <property type="evidence" value="ECO:0007669"/>
    <property type="project" value="UniProtKB-KW"/>
</dbReference>
<feature type="region of interest" description="Disordered" evidence="1">
    <location>
        <begin position="314"/>
        <end position="367"/>
    </location>
</feature>
<evidence type="ECO:0000313" key="3">
    <source>
        <dbReference type="Proteomes" id="UP001151760"/>
    </source>
</evidence>
<keyword evidence="2" id="KW-0238">DNA-binding</keyword>
<accession>A0ABQ4YYF9</accession>
<reference evidence="2" key="2">
    <citation type="submission" date="2022-01" db="EMBL/GenBank/DDBJ databases">
        <authorList>
            <person name="Yamashiro T."/>
            <person name="Shiraishi A."/>
            <person name="Satake H."/>
            <person name="Nakayama K."/>
        </authorList>
    </citation>
    <scope>NUCLEOTIDE SEQUENCE</scope>
</reference>
<dbReference type="SUPFAM" id="SSF50249">
    <property type="entry name" value="Nucleic acid-binding proteins"/>
    <property type="match status" value="1"/>
</dbReference>
<comment type="caution">
    <text evidence="2">The sequence shown here is derived from an EMBL/GenBank/DDBJ whole genome shotgun (WGS) entry which is preliminary data.</text>
</comment>
<dbReference type="EMBL" id="BQNB010010861">
    <property type="protein sequence ID" value="GJS82914.1"/>
    <property type="molecule type" value="Genomic_DNA"/>
</dbReference>
<evidence type="ECO:0000313" key="2">
    <source>
        <dbReference type="EMBL" id="GJS82914.1"/>
    </source>
</evidence>
<dbReference type="Gene3D" id="2.40.50.140">
    <property type="entry name" value="Nucleic acid-binding proteins"/>
    <property type="match status" value="2"/>
</dbReference>
<evidence type="ECO:0000256" key="1">
    <source>
        <dbReference type="SAM" id="MobiDB-lite"/>
    </source>
</evidence>
<name>A0ABQ4YYF9_9ASTR</name>
<feature type="compositionally biased region" description="Low complexity" evidence="1">
    <location>
        <begin position="319"/>
        <end position="333"/>
    </location>
</feature>
<reference evidence="2" key="1">
    <citation type="journal article" date="2022" name="Int. J. Mol. Sci.">
        <title>Draft Genome of Tanacetum Coccineum: Genomic Comparison of Closely Related Tanacetum-Family Plants.</title>
        <authorList>
            <person name="Yamashiro T."/>
            <person name="Shiraishi A."/>
            <person name="Nakayama K."/>
            <person name="Satake H."/>
        </authorList>
    </citation>
    <scope>NUCLEOTIDE SEQUENCE</scope>
</reference>